<dbReference type="Proteomes" id="UP000052978">
    <property type="component" value="Unassembled WGS sequence"/>
</dbReference>
<dbReference type="InterPro" id="IPR051952">
    <property type="entry name" value="Golgi-autophagy_related"/>
</dbReference>
<dbReference type="PANTHER" id="PTHR23157">
    <property type="entry name" value="GRIP AND COILED-COIL DOMAIN-CONTAINING PROTEIN 1"/>
    <property type="match status" value="1"/>
</dbReference>
<sequence>MKQDLEDASKKAEEERERLEGELKELQEQIAETKARLITQQHDRAQEQSDHALMLRELQKLLQEERTQRQDLELRLEEAREALAGQAYAAGQMEGFELQAKQLTREVEELQGELQALRDEKNRPDPRLQELQEEAACLKSHFQAQLQQEMRKWLYFQFLMLLEKFYLRVPWEFLFCVVLTVSTECASNRMWSLRVSAGLEPDSSEFLGIGILPAVLCEAYRSSCAMKGPAYRPGELQFFKSQFSCHFLLDLFPASCGQSCIGL</sequence>
<feature type="region of interest" description="Disordered" evidence="2">
    <location>
        <begin position="1"/>
        <end position="20"/>
    </location>
</feature>
<dbReference type="GO" id="GO:0005794">
    <property type="term" value="C:Golgi apparatus"/>
    <property type="evidence" value="ECO:0007669"/>
    <property type="project" value="TreeGrafter"/>
</dbReference>
<organism evidence="3 4">
    <name type="scientific">Myotis brandtii</name>
    <name type="common">Brandt's bat</name>
    <dbReference type="NCBI Taxonomy" id="109478"/>
    <lineage>
        <taxon>Eukaryota</taxon>
        <taxon>Metazoa</taxon>
        <taxon>Chordata</taxon>
        <taxon>Craniata</taxon>
        <taxon>Vertebrata</taxon>
        <taxon>Euteleostomi</taxon>
        <taxon>Mammalia</taxon>
        <taxon>Eutheria</taxon>
        <taxon>Laurasiatheria</taxon>
        <taxon>Chiroptera</taxon>
        <taxon>Yangochiroptera</taxon>
        <taxon>Vespertilionidae</taxon>
        <taxon>Myotis</taxon>
    </lineage>
</organism>
<dbReference type="AlphaFoldDB" id="S7PTY3"/>
<evidence type="ECO:0000313" key="4">
    <source>
        <dbReference type="Proteomes" id="UP000052978"/>
    </source>
</evidence>
<keyword evidence="4" id="KW-1185">Reference proteome</keyword>
<evidence type="ECO:0000256" key="1">
    <source>
        <dbReference type="ARBA" id="ARBA00004184"/>
    </source>
</evidence>
<accession>S7PTY3</accession>
<evidence type="ECO:0000313" key="3">
    <source>
        <dbReference type="EMBL" id="EPQ11962.1"/>
    </source>
</evidence>
<dbReference type="EMBL" id="KE163419">
    <property type="protein sequence ID" value="EPQ11962.1"/>
    <property type="molecule type" value="Genomic_DNA"/>
</dbReference>
<evidence type="ECO:0000256" key="2">
    <source>
        <dbReference type="SAM" id="MobiDB-lite"/>
    </source>
</evidence>
<reference evidence="3 4" key="1">
    <citation type="journal article" date="2013" name="Nat. Commun.">
        <title>Genome analysis reveals insights into physiology and longevity of the Brandt's bat Myotis brandtii.</title>
        <authorList>
            <person name="Seim I."/>
            <person name="Fang X."/>
            <person name="Xiong Z."/>
            <person name="Lobanov A.V."/>
            <person name="Huang Z."/>
            <person name="Ma S."/>
            <person name="Feng Y."/>
            <person name="Turanov A.A."/>
            <person name="Zhu Y."/>
            <person name="Lenz T.L."/>
            <person name="Gerashchenko M.V."/>
            <person name="Fan D."/>
            <person name="Hee Yim S."/>
            <person name="Yao X."/>
            <person name="Jordan D."/>
            <person name="Xiong Y."/>
            <person name="Ma Y."/>
            <person name="Lyapunov A.N."/>
            <person name="Chen G."/>
            <person name="Kulakova O.I."/>
            <person name="Sun Y."/>
            <person name="Lee S.G."/>
            <person name="Bronson R.T."/>
            <person name="Moskalev A.A."/>
            <person name="Sunyaev S.R."/>
            <person name="Zhang G."/>
            <person name="Krogh A."/>
            <person name="Wang J."/>
            <person name="Gladyshev V.N."/>
        </authorList>
    </citation>
    <scope>NUCLEOTIDE SEQUENCE [LARGE SCALE GENOMIC DNA]</scope>
</reference>
<proteinExistence type="predicted"/>
<dbReference type="PANTHER" id="PTHR23157:SF25">
    <property type="entry name" value="GRIP AND COILED-COIL DOMAIN-CONTAINING PROTEIN 1"/>
    <property type="match status" value="1"/>
</dbReference>
<gene>
    <name evidence="3" type="ORF">D623_10028770</name>
</gene>
<name>S7PTY3_MYOBR</name>
<protein>
    <submittedName>
        <fullName evidence="3">GRIP and coiled-coil domain-containing protein 1</fullName>
    </submittedName>
</protein>
<comment type="subcellular location">
    <subcellularLocation>
        <location evidence="1">Endomembrane system</location>
        <topology evidence="1">Peripheral membrane protein</topology>
    </subcellularLocation>
</comment>